<accession>A0A542E3P0</accession>
<protein>
    <submittedName>
        <fullName evidence="2">Uncharacterized protein</fullName>
    </submittedName>
</protein>
<dbReference type="AlphaFoldDB" id="A0A542E3P0"/>
<gene>
    <name evidence="2" type="ORF">FB458_3053</name>
</gene>
<proteinExistence type="predicted"/>
<keyword evidence="1" id="KW-0732">Signal</keyword>
<feature type="signal peptide" evidence="1">
    <location>
        <begin position="1"/>
        <end position="21"/>
    </location>
</feature>
<name>A0A542E3P0_9MICO</name>
<dbReference type="EMBL" id="VFMN01000001">
    <property type="protein sequence ID" value="TQJ09937.1"/>
    <property type="molecule type" value="Genomic_DNA"/>
</dbReference>
<reference evidence="2 3" key="1">
    <citation type="submission" date="2019-06" db="EMBL/GenBank/DDBJ databases">
        <title>Sequencing the genomes of 1000 actinobacteria strains.</title>
        <authorList>
            <person name="Klenk H.-P."/>
        </authorList>
    </citation>
    <scope>NUCLEOTIDE SEQUENCE [LARGE SCALE GENOMIC DNA]</scope>
    <source>
        <strain evidence="2 3">DSM 18607</strain>
    </source>
</reference>
<dbReference type="RefSeq" id="WP_141849226.1">
    <property type="nucleotide sequence ID" value="NZ_BAAAPR010000007.1"/>
</dbReference>
<evidence type="ECO:0000313" key="3">
    <source>
        <dbReference type="Proteomes" id="UP000317893"/>
    </source>
</evidence>
<sequence length="60" mass="6380">MAYLVVVPAAMAAALVRILEAAVYEATLDPDDEYDPDVVTVTRRSSGSVADRPWASPATD</sequence>
<comment type="caution">
    <text evidence="2">The sequence shown here is derived from an EMBL/GenBank/DDBJ whole genome shotgun (WGS) entry which is preliminary data.</text>
</comment>
<feature type="chain" id="PRO_5038677583" evidence="1">
    <location>
        <begin position="22"/>
        <end position="60"/>
    </location>
</feature>
<evidence type="ECO:0000313" key="2">
    <source>
        <dbReference type="EMBL" id="TQJ09937.1"/>
    </source>
</evidence>
<dbReference type="Proteomes" id="UP000317893">
    <property type="component" value="Unassembled WGS sequence"/>
</dbReference>
<keyword evidence="3" id="KW-1185">Reference proteome</keyword>
<evidence type="ECO:0000256" key="1">
    <source>
        <dbReference type="SAM" id="SignalP"/>
    </source>
</evidence>
<organism evidence="2 3">
    <name type="scientific">Lapillicoccus jejuensis</name>
    <dbReference type="NCBI Taxonomy" id="402171"/>
    <lineage>
        <taxon>Bacteria</taxon>
        <taxon>Bacillati</taxon>
        <taxon>Actinomycetota</taxon>
        <taxon>Actinomycetes</taxon>
        <taxon>Micrococcales</taxon>
        <taxon>Intrasporangiaceae</taxon>
        <taxon>Lapillicoccus</taxon>
    </lineage>
</organism>